<keyword evidence="3" id="KW-1185">Reference proteome</keyword>
<organism evidence="2 3">
    <name type="scientific">Rhipicephalus microplus</name>
    <name type="common">Cattle tick</name>
    <name type="synonym">Boophilus microplus</name>
    <dbReference type="NCBI Taxonomy" id="6941"/>
    <lineage>
        <taxon>Eukaryota</taxon>
        <taxon>Metazoa</taxon>
        <taxon>Ecdysozoa</taxon>
        <taxon>Arthropoda</taxon>
        <taxon>Chelicerata</taxon>
        <taxon>Arachnida</taxon>
        <taxon>Acari</taxon>
        <taxon>Parasitiformes</taxon>
        <taxon>Ixodida</taxon>
        <taxon>Ixodoidea</taxon>
        <taxon>Ixodidae</taxon>
        <taxon>Rhipicephalinae</taxon>
        <taxon>Rhipicephalus</taxon>
        <taxon>Boophilus</taxon>
    </lineage>
</organism>
<sequence length="583" mass="65229">MDVGSEHVVTSASESSDDDEASVSVEDIGRENNIVGEESAGDCDTDDELSDQLSNATEPSDALPSSNFFRLEFARPLGNANTLSVGDALVLVMDFAIKHGLSWTAIEDLLKLCNNILGTNLLPNSKYLFRKFTATSPQDMKFYFYCPFCNRLLAKTGGSLSERNSLTGCVKYPVGSTFEDRTAASMLTDMQMAAKMKRSIKGVKGPSPLLNVPGFDIVWSFRPDYMHAVLLGVVRQVTELWFSDTGRACYIGSPRTLREADERLLSQRPPVCFNRTPRSLKLRKYWKASEWESWLLFYSLPCLKGILPAQFLEHFALLVSSVYTLLKSHVTSQEIDDCTLEITKFVVMTECNYEKAQMTSNMHTLLHLPKSVLLHGPLWAISCFEFESNMGNLVRLVSSSNGIPFQILSRILLMSNFNQLLSMASEEVKELCLHTKKKCMGVKLLGKPQVPSHDLMEFVNGKITGVQRIEEHSRICVNGCIMHTDNYNPGSRKRDSTAGKLGDDYVKIENIFNVCKVDGSSEIFIVSHNYQVKSFEGVSHLKVARKCASKAIHSISRSLRPCIYLNLNGTMFFAELCNRYGSF</sequence>
<dbReference type="AlphaFoldDB" id="A0A9J6F0T6"/>
<evidence type="ECO:0000313" key="3">
    <source>
        <dbReference type="Proteomes" id="UP000821866"/>
    </source>
</evidence>
<dbReference type="PANTHER" id="PTHR46579:SF1">
    <property type="entry name" value="F5_8 TYPE C DOMAIN-CONTAINING PROTEIN"/>
    <property type="match status" value="1"/>
</dbReference>
<reference evidence="2" key="2">
    <citation type="submission" date="2021-09" db="EMBL/GenBank/DDBJ databases">
        <authorList>
            <person name="Jia N."/>
            <person name="Wang J."/>
            <person name="Shi W."/>
            <person name="Du L."/>
            <person name="Sun Y."/>
            <person name="Zhan W."/>
            <person name="Jiang J."/>
            <person name="Wang Q."/>
            <person name="Zhang B."/>
            <person name="Ji P."/>
            <person name="Sakyi L.B."/>
            <person name="Cui X."/>
            <person name="Yuan T."/>
            <person name="Jiang B."/>
            <person name="Yang W."/>
            <person name="Lam T.T.-Y."/>
            <person name="Chang Q."/>
            <person name="Ding S."/>
            <person name="Wang X."/>
            <person name="Zhu J."/>
            <person name="Ruan X."/>
            <person name="Zhao L."/>
            <person name="Wei J."/>
            <person name="Que T."/>
            <person name="Du C."/>
            <person name="Cheng J."/>
            <person name="Dai P."/>
            <person name="Han X."/>
            <person name="Huang E."/>
            <person name="Gao Y."/>
            <person name="Liu J."/>
            <person name="Shao H."/>
            <person name="Ye R."/>
            <person name="Li L."/>
            <person name="Wei W."/>
            <person name="Wang X."/>
            <person name="Wang C."/>
            <person name="Huo Q."/>
            <person name="Li W."/>
            <person name="Guo W."/>
            <person name="Chen H."/>
            <person name="Chen S."/>
            <person name="Zhou L."/>
            <person name="Zhou L."/>
            <person name="Ni X."/>
            <person name="Tian J."/>
            <person name="Zhou Y."/>
            <person name="Sheng Y."/>
            <person name="Liu T."/>
            <person name="Pan Y."/>
            <person name="Xia L."/>
            <person name="Li J."/>
            <person name="Zhao F."/>
            <person name="Cao W."/>
        </authorList>
    </citation>
    <scope>NUCLEOTIDE SEQUENCE</scope>
    <source>
        <strain evidence="2">Rmic-2018</strain>
        <tissue evidence="2">Larvae</tissue>
    </source>
</reference>
<protein>
    <recommendedName>
        <fullName evidence="4">Cr1-8 nvi</fullName>
    </recommendedName>
</protein>
<reference evidence="2" key="1">
    <citation type="journal article" date="2020" name="Cell">
        <title>Large-Scale Comparative Analyses of Tick Genomes Elucidate Their Genetic Diversity and Vector Capacities.</title>
        <authorList>
            <consortium name="Tick Genome and Microbiome Consortium (TIGMIC)"/>
            <person name="Jia N."/>
            <person name="Wang J."/>
            <person name="Shi W."/>
            <person name="Du L."/>
            <person name="Sun Y."/>
            <person name="Zhan W."/>
            <person name="Jiang J.F."/>
            <person name="Wang Q."/>
            <person name="Zhang B."/>
            <person name="Ji P."/>
            <person name="Bell-Sakyi L."/>
            <person name="Cui X.M."/>
            <person name="Yuan T.T."/>
            <person name="Jiang B.G."/>
            <person name="Yang W.F."/>
            <person name="Lam T.T."/>
            <person name="Chang Q.C."/>
            <person name="Ding S.J."/>
            <person name="Wang X.J."/>
            <person name="Zhu J.G."/>
            <person name="Ruan X.D."/>
            <person name="Zhao L."/>
            <person name="Wei J.T."/>
            <person name="Ye R.Z."/>
            <person name="Que T.C."/>
            <person name="Du C.H."/>
            <person name="Zhou Y.H."/>
            <person name="Cheng J.X."/>
            <person name="Dai P.F."/>
            <person name="Guo W.B."/>
            <person name="Han X.H."/>
            <person name="Huang E.J."/>
            <person name="Li L.F."/>
            <person name="Wei W."/>
            <person name="Gao Y.C."/>
            <person name="Liu J.Z."/>
            <person name="Shao H.Z."/>
            <person name="Wang X."/>
            <person name="Wang C.C."/>
            <person name="Yang T.C."/>
            <person name="Huo Q.B."/>
            <person name="Li W."/>
            <person name="Chen H.Y."/>
            <person name="Chen S.E."/>
            <person name="Zhou L.G."/>
            <person name="Ni X.B."/>
            <person name="Tian J.H."/>
            <person name="Sheng Y."/>
            <person name="Liu T."/>
            <person name="Pan Y.S."/>
            <person name="Xia L.Y."/>
            <person name="Li J."/>
            <person name="Zhao F."/>
            <person name="Cao W.C."/>
        </authorList>
    </citation>
    <scope>NUCLEOTIDE SEQUENCE</scope>
    <source>
        <strain evidence="2">Rmic-2018</strain>
    </source>
</reference>
<feature type="compositionally biased region" description="Polar residues" evidence="1">
    <location>
        <begin position="51"/>
        <end position="62"/>
    </location>
</feature>
<name>A0A9J6F0T6_RHIMP</name>
<accession>A0A9J6F0T6</accession>
<dbReference type="EMBL" id="JABSTU010000001">
    <property type="protein sequence ID" value="KAH8040052.1"/>
    <property type="molecule type" value="Genomic_DNA"/>
</dbReference>
<evidence type="ECO:0000256" key="1">
    <source>
        <dbReference type="SAM" id="MobiDB-lite"/>
    </source>
</evidence>
<evidence type="ECO:0008006" key="4">
    <source>
        <dbReference type="Google" id="ProtNLM"/>
    </source>
</evidence>
<feature type="region of interest" description="Disordered" evidence="1">
    <location>
        <begin position="1"/>
        <end position="62"/>
    </location>
</feature>
<dbReference type="PANTHER" id="PTHR46579">
    <property type="entry name" value="F5/8 TYPE C DOMAIN-CONTAINING PROTEIN-RELATED"/>
    <property type="match status" value="1"/>
</dbReference>
<proteinExistence type="predicted"/>
<feature type="compositionally biased region" description="Acidic residues" evidence="1">
    <location>
        <begin position="39"/>
        <end position="50"/>
    </location>
</feature>
<evidence type="ECO:0000313" key="2">
    <source>
        <dbReference type="EMBL" id="KAH8040052.1"/>
    </source>
</evidence>
<dbReference type="Proteomes" id="UP000821866">
    <property type="component" value="Chromosome 1"/>
</dbReference>
<comment type="caution">
    <text evidence="2">The sequence shown here is derived from an EMBL/GenBank/DDBJ whole genome shotgun (WGS) entry which is preliminary data.</text>
</comment>
<gene>
    <name evidence="2" type="ORF">HPB51_009308</name>
</gene>
<dbReference type="VEuPathDB" id="VectorBase:LOC119183458"/>